<evidence type="ECO:0000256" key="6">
    <source>
        <dbReference type="SAM" id="MobiDB-lite"/>
    </source>
</evidence>
<sequence>MLALRKRRRSAGRVPHGRDQAEQPSRLTERAALARPQGAVPAIVVSKILSEARHGKCRQVRVGQQGATSVEPVADRGGLQPMIDAISSAIAAGKASPAAGVAAAMAPFLGDPSLLAGRSCPSAPDTYVRHMIHDDAAGGWSLAALVWRPGHMSPMHAHRAWCAIGFYRGSLTEVGYRLPEGGGAPVPNHTALRRSGDTSHTGPDPGAIHRLVNIGSETAISLHVYGLPFDRLGTDLNTVYAD</sequence>
<dbReference type="PANTHER" id="PTHR12918:SF1">
    <property type="entry name" value="CYSTEINE DIOXYGENASE TYPE 1"/>
    <property type="match status" value="1"/>
</dbReference>
<dbReference type="GO" id="GO:0051213">
    <property type="term" value="F:dioxygenase activity"/>
    <property type="evidence" value="ECO:0007669"/>
    <property type="project" value="UniProtKB-KW"/>
</dbReference>
<feature type="region of interest" description="Disordered" evidence="6">
    <location>
        <begin position="182"/>
        <end position="206"/>
    </location>
</feature>
<dbReference type="CDD" id="cd10548">
    <property type="entry name" value="cupin_CDO"/>
    <property type="match status" value="1"/>
</dbReference>
<dbReference type="Gene3D" id="2.60.120.10">
    <property type="entry name" value="Jelly Rolls"/>
    <property type="match status" value="1"/>
</dbReference>
<organism evidence="7 8">
    <name type="scientific">Roseomonas nitratireducens</name>
    <dbReference type="NCBI Taxonomy" id="2820810"/>
    <lineage>
        <taxon>Bacteria</taxon>
        <taxon>Pseudomonadati</taxon>
        <taxon>Pseudomonadota</taxon>
        <taxon>Alphaproteobacteria</taxon>
        <taxon>Acetobacterales</taxon>
        <taxon>Roseomonadaceae</taxon>
        <taxon>Roseomonas</taxon>
    </lineage>
</organism>
<feature type="compositionally biased region" description="Basic residues" evidence="6">
    <location>
        <begin position="1"/>
        <end position="11"/>
    </location>
</feature>
<evidence type="ECO:0000256" key="1">
    <source>
        <dbReference type="ARBA" id="ARBA00006622"/>
    </source>
</evidence>
<dbReference type="InterPro" id="IPR010300">
    <property type="entry name" value="CDO_1"/>
</dbReference>
<accession>A0ABS4AY73</accession>
<protein>
    <submittedName>
        <fullName evidence="7">Cysteine dioxygenase family protein</fullName>
    </submittedName>
</protein>
<keyword evidence="2" id="KW-0479">Metal-binding</keyword>
<proteinExistence type="inferred from homology"/>
<reference evidence="7 8" key="1">
    <citation type="submission" date="2021-03" db="EMBL/GenBank/DDBJ databases">
        <authorList>
            <person name="So Y."/>
        </authorList>
    </citation>
    <scope>NUCLEOTIDE SEQUENCE [LARGE SCALE GENOMIC DNA]</scope>
    <source>
        <strain evidence="7 8">PWR1</strain>
    </source>
</reference>
<dbReference type="SUPFAM" id="SSF51182">
    <property type="entry name" value="RmlC-like cupins"/>
    <property type="match status" value="1"/>
</dbReference>
<evidence type="ECO:0000256" key="4">
    <source>
        <dbReference type="ARBA" id="ARBA00023002"/>
    </source>
</evidence>
<gene>
    <name evidence="7" type="ORF">J5Y09_16320</name>
</gene>
<dbReference type="RefSeq" id="WP_209352881.1">
    <property type="nucleotide sequence ID" value="NZ_JAGIYZ010000016.1"/>
</dbReference>
<keyword evidence="5" id="KW-0408">Iron</keyword>
<dbReference type="InterPro" id="IPR011051">
    <property type="entry name" value="RmlC_Cupin_sf"/>
</dbReference>
<comment type="caution">
    <text evidence="7">The sequence shown here is derived from an EMBL/GenBank/DDBJ whole genome shotgun (WGS) entry which is preliminary data.</text>
</comment>
<name>A0ABS4AY73_9PROT</name>
<evidence type="ECO:0000313" key="7">
    <source>
        <dbReference type="EMBL" id="MBP0465492.1"/>
    </source>
</evidence>
<keyword evidence="3 7" id="KW-0223">Dioxygenase</keyword>
<keyword evidence="8" id="KW-1185">Reference proteome</keyword>
<dbReference type="InterPro" id="IPR014710">
    <property type="entry name" value="RmlC-like_jellyroll"/>
</dbReference>
<evidence type="ECO:0000313" key="8">
    <source>
        <dbReference type="Proteomes" id="UP000680815"/>
    </source>
</evidence>
<comment type="similarity">
    <text evidence="1">Belongs to the cysteine dioxygenase family.</text>
</comment>
<evidence type="ECO:0000256" key="2">
    <source>
        <dbReference type="ARBA" id="ARBA00022723"/>
    </source>
</evidence>
<dbReference type="EMBL" id="JAGIYZ010000016">
    <property type="protein sequence ID" value="MBP0465492.1"/>
    <property type="molecule type" value="Genomic_DNA"/>
</dbReference>
<keyword evidence="4" id="KW-0560">Oxidoreductase</keyword>
<evidence type="ECO:0000256" key="3">
    <source>
        <dbReference type="ARBA" id="ARBA00022964"/>
    </source>
</evidence>
<dbReference type="Pfam" id="PF05995">
    <property type="entry name" value="CDO_I"/>
    <property type="match status" value="1"/>
</dbReference>
<dbReference type="Proteomes" id="UP000680815">
    <property type="component" value="Unassembled WGS sequence"/>
</dbReference>
<dbReference type="PANTHER" id="PTHR12918">
    <property type="entry name" value="CYSTEINE DIOXYGENASE"/>
    <property type="match status" value="1"/>
</dbReference>
<feature type="region of interest" description="Disordered" evidence="6">
    <location>
        <begin position="1"/>
        <end position="26"/>
    </location>
</feature>
<evidence type="ECO:0000256" key="5">
    <source>
        <dbReference type="ARBA" id="ARBA00023004"/>
    </source>
</evidence>